<protein>
    <submittedName>
        <fullName evidence="1">Uncharacterized protein</fullName>
    </submittedName>
</protein>
<dbReference type="AlphaFoldDB" id="A0AAP3GVX9"/>
<sequence length="63" mass="7721">MSSTYNNRFKRYYDTNIQDEDFKQKKRHSSYKSSAKTFVNRYATVDELEELAELIQENLKKRY</sequence>
<dbReference type="Proteomes" id="UP001213015">
    <property type="component" value="Unassembled WGS sequence"/>
</dbReference>
<reference evidence="1" key="1">
    <citation type="submission" date="2022-01" db="EMBL/GenBank/DDBJ databases">
        <title>VMRC isolate genome collection.</title>
        <authorList>
            <person name="France M."/>
            <person name="Rutt L."/>
            <person name="Humphrys M."/>
            <person name="Ravel J."/>
        </authorList>
    </citation>
    <scope>NUCLEOTIDE SEQUENCE</scope>
    <source>
        <strain evidence="1">C0127B5</strain>
    </source>
</reference>
<evidence type="ECO:0000313" key="2">
    <source>
        <dbReference type="Proteomes" id="UP001213015"/>
    </source>
</evidence>
<dbReference type="EMBL" id="JAKHLF010000002">
    <property type="protein sequence ID" value="MCZ3844367.1"/>
    <property type="molecule type" value="Genomic_DNA"/>
</dbReference>
<organism evidence="1 2">
    <name type="scientific">Lactobacillus mulieris</name>
    <dbReference type="NCBI Taxonomy" id="2508708"/>
    <lineage>
        <taxon>Bacteria</taxon>
        <taxon>Bacillati</taxon>
        <taxon>Bacillota</taxon>
        <taxon>Bacilli</taxon>
        <taxon>Lactobacillales</taxon>
        <taxon>Lactobacillaceae</taxon>
        <taxon>Lactobacillus</taxon>
    </lineage>
</organism>
<accession>A0AAP3GVX9</accession>
<comment type="caution">
    <text evidence="1">The sequence shown here is derived from an EMBL/GenBank/DDBJ whole genome shotgun (WGS) entry which is preliminary data.</text>
</comment>
<dbReference type="RefSeq" id="WP_015995105.1">
    <property type="nucleotide sequence ID" value="NZ_JAKEYK010000018.1"/>
</dbReference>
<gene>
    <name evidence="1" type="ORF">L2422_02345</name>
</gene>
<proteinExistence type="predicted"/>
<evidence type="ECO:0000313" key="1">
    <source>
        <dbReference type="EMBL" id="MCZ3844367.1"/>
    </source>
</evidence>
<name>A0AAP3GVX9_9LACO</name>